<dbReference type="eggNOG" id="ENOG502T0RP">
    <property type="taxonomic scope" value="Eukaryota"/>
</dbReference>
<gene>
    <name evidence="2" type="ORF">DAPPUDRAFT_321002</name>
</gene>
<name>E9GRN6_DAPPU</name>
<dbReference type="EMBL" id="GL732560">
    <property type="protein sequence ID" value="EFX77881.1"/>
    <property type="molecule type" value="Genomic_DNA"/>
</dbReference>
<dbReference type="OrthoDB" id="6366797at2759"/>
<feature type="region of interest" description="Disordered" evidence="1">
    <location>
        <begin position="447"/>
        <end position="468"/>
    </location>
</feature>
<dbReference type="STRING" id="6669.E9GRN6"/>
<dbReference type="InParanoid" id="E9GRN6"/>
<dbReference type="PANTHER" id="PTHR33104:SF2">
    <property type="entry name" value="CXC3 LIKE CYSTEINE CLUSTER DOMAIN-CONTAINING PROTEIN"/>
    <property type="match status" value="1"/>
</dbReference>
<sequence length="468" mass="53068">MDGNVSFKKGLTARELKRNAHRREITKRGKEDKAKAKAQGEPSSKPRCLGALRSPENSESTKRKKTAKSLATKKPRMDNPDNSVSSPSAKVFSTALESDITQLDDRFDVSRQEKLAQSGEQLLKMIVDVATIFNDIPSSCYPENENAKGASWAERMENMDSLWEGVRESVYNNFLSKQAYPLVIQCDNYSQSLSGGRAIRCLTCKKHYRGDCDFSFHAQQPFHNRWLVSSDSWYSLKTMEFVDSTGKLVEKDVPVPCFKPHQCTLCGSPAVQIESGSRSRVVIVVTSEGRLNGSHLESKGSQLLGFINNRSALTLTQADVLVGIFPWNKPEISFMEKFNIVDTWKLWQRSQEEIVQSEKEMTQFMKSLYDMRIKLQEDRQMYLQALFGSSLQQLELQSKANIVLLEINRFANTLENAISSFRRDSSLSVIIDACADLENDKESVIQYNELEEEDDESDYESSSEDEDD</sequence>
<dbReference type="PhylomeDB" id="E9GRN6"/>
<dbReference type="Proteomes" id="UP000000305">
    <property type="component" value="Unassembled WGS sequence"/>
</dbReference>
<feature type="compositionally biased region" description="Basic and acidic residues" evidence="1">
    <location>
        <begin position="12"/>
        <end position="35"/>
    </location>
</feature>
<feature type="region of interest" description="Disordered" evidence="1">
    <location>
        <begin position="1"/>
        <end position="88"/>
    </location>
</feature>
<protein>
    <submittedName>
        <fullName evidence="2">Uncharacterized protein</fullName>
    </submittedName>
</protein>
<feature type="compositionally biased region" description="Acidic residues" evidence="1">
    <location>
        <begin position="449"/>
        <end position="468"/>
    </location>
</feature>
<proteinExistence type="predicted"/>
<organism evidence="2 3">
    <name type="scientific">Daphnia pulex</name>
    <name type="common">Water flea</name>
    <dbReference type="NCBI Taxonomy" id="6669"/>
    <lineage>
        <taxon>Eukaryota</taxon>
        <taxon>Metazoa</taxon>
        <taxon>Ecdysozoa</taxon>
        <taxon>Arthropoda</taxon>
        <taxon>Crustacea</taxon>
        <taxon>Branchiopoda</taxon>
        <taxon>Diplostraca</taxon>
        <taxon>Cladocera</taxon>
        <taxon>Anomopoda</taxon>
        <taxon>Daphniidae</taxon>
        <taxon>Daphnia</taxon>
    </lineage>
</organism>
<dbReference type="KEGG" id="dpx:DAPPUDRAFT_321002"/>
<reference evidence="2 3" key="1">
    <citation type="journal article" date="2011" name="Science">
        <title>The ecoresponsive genome of Daphnia pulex.</title>
        <authorList>
            <person name="Colbourne J.K."/>
            <person name="Pfrender M.E."/>
            <person name="Gilbert D."/>
            <person name="Thomas W.K."/>
            <person name="Tucker A."/>
            <person name="Oakley T.H."/>
            <person name="Tokishita S."/>
            <person name="Aerts A."/>
            <person name="Arnold G.J."/>
            <person name="Basu M.K."/>
            <person name="Bauer D.J."/>
            <person name="Caceres C.E."/>
            <person name="Carmel L."/>
            <person name="Casola C."/>
            <person name="Choi J.H."/>
            <person name="Detter J.C."/>
            <person name="Dong Q."/>
            <person name="Dusheyko S."/>
            <person name="Eads B.D."/>
            <person name="Frohlich T."/>
            <person name="Geiler-Samerotte K.A."/>
            <person name="Gerlach D."/>
            <person name="Hatcher P."/>
            <person name="Jogdeo S."/>
            <person name="Krijgsveld J."/>
            <person name="Kriventseva E.V."/>
            <person name="Kultz D."/>
            <person name="Laforsch C."/>
            <person name="Lindquist E."/>
            <person name="Lopez J."/>
            <person name="Manak J.R."/>
            <person name="Muller J."/>
            <person name="Pangilinan J."/>
            <person name="Patwardhan R.P."/>
            <person name="Pitluck S."/>
            <person name="Pritham E.J."/>
            <person name="Rechtsteiner A."/>
            <person name="Rho M."/>
            <person name="Rogozin I.B."/>
            <person name="Sakarya O."/>
            <person name="Salamov A."/>
            <person name="Schaack S."/>
            <person name="Shapiro H."/>
            <person name="Shiga Y."/>
            <person name="Skalitzky C."/>
            <person name="Smith Z."/>
            <person name="Souvorov A."/>
            <person name="Sung W."/>
            <person name="Tang Z."/>
            <person name="Tsuchiya D."/>
            <person name="Tu H."/>
            <person name="Vos H."/>
            <person name="Wang M."/>
            <person name="Wolf Y.I."/>
            <person name="Yamagata H."/>
            <person name="Yamada T."/>
            <person name="Ye Y."/>
            <person name="Shaw J.R."/>
            <person name="Andrews J."/>
            <person name="Crease T.J."/>
            <person name="Tang H."/>
            <person name="Lucas S.M."/>
            <person name="Robertson H.M."/>
            <person name="Bork P."/>
            <person name="Koonin E.V."/>
            <person name="Zdobnov E.M."/>
            <person name="Grigoriev I.V."/>
            <person name="Lynch M."/>
            <person name="Boore J.L."/>
        </authorList>
    </citation>
    <scope>NUCLEOTIDE SEQUENCE [LARGE SCALE GENOMIC DNA]</scope>
</reference>
<feature type="compositionally biased region" description="Basic residues" evidence="1">
    <location>
        <begin position="62"/>
        <end position="74"/>
    </location>
</feature>
<keyword evidence="3" id="KW-1185">Reference proteome</keyword>
<dbReference type="AlphaFoldDB" id="E9GRN6"/>
<evidence type="ECO:0000256" key="1">
    <source>
        <dbReference type="SAM" id="MobiDB-lite"/>
    </source>
</evidence>
<dbReference type="PANTHER" id="PTHR33104">
    <property type="entry name" value="SI:DKEY-29D5.2"/>
    <property type="match status" value="1"/>
</dbReference>
<accession>E9GRN6</accession>
<dbReference type="HOGENOM" id="CLU_666087_0_0_1"/>
<evidence type="ECO:0000313" key="2">
    <source>
        <dbReference type="EMBL" id="EFX77881.1"/>
    </source>
</evidence>
<evidence type="ECO:0000313" key="3">
    <source>
        <dbReference type="Proteomes" id="UP000000305"/>
    </source>
</evidence>